<dbReference type="InterPro" id="IPR035595">
    <property type="entry name" value="UDP_glycos_trans_CS"/>
</dbReference>
<dbReference type="Pfam" id="PF06722">
    <property type="entry name" value="EryCIII-like_C"/>
    <property type="match status" value="1"/>
</dbReference>
<dbReference type="InterPro" id="IPR002213">
    <property type="entry name" value="UDP_glucos_trans"/>
</dbReference>
<reference evidence="8" key="2">
    <citation type="submission" date="2020-09" db="EMBL/GenBank/DDBJ databases">
        <authorList>
            <person name="Sun Q."/>
            <person name="Zhou Y."/>
        </authorList>
    </citation>
    <scope>NUCLEOTIDE SEQUENCE</scope>
    <source>
        <strain evidence="8">CGMCC 4.7299</strain>
    </source>
</reference>
<dbReference type="InterPro" id="IPR000639">
    <property type="entry name" value="Epox_hydrolase-like"/>
</dbReference>
<protein>
    <recommendedName>
        <fullName evidence="10">Pimeloyl-ACP methyl ester carboxylesterase</fullName>
    </recommendedName>
</protein>
<evidence type="ECO:0000256" key="4">
    <source>
        <dbReference type="ARBA" id="ARBA00022801"/>
    </source>
</evidence>
<dbReference type="EMBL" id="BMMX01000036">
    <property type="protein sequence ID" value="GGL11354.1"/>
    <property type="molecule type" value="Genomic_DNA"/>
</dbReference>
<keyword evidence="9" id="KW-1185">Reference proteome</keyword>
<dbReference type="InterPro" id="IPR010610">
    <property type="entry name" value="EryCIII-like_C"/>
</dbReference>
<evidence type="ECO:0008006" key="10">
    <source>
        <dbReference type="Google" id="ProtNLM"/>
    </source>
</evidence>
<dbReference type="Pfam" id="PF06441">
    <property type="entry name" value="EHN"/>
    <property type="match status" value="1"/>
</dbReference>
<dbReference type="GO" id="GO:0016758">
    <property type="term" value="F:hexosyltransferase activity"/>
    <property type="evidence" value="ECO:0007669"/>
    <property type="project" value="UniProtKB-ARBA"/>
</dbReference>
<dbReference type="GO" id="GO:0004301">
    <property type="term" value="F:epoxide hydrolase activity"/>
    <property type="evidence" value="ECO:0007669"/>
    <property type="project" value="TreeGrafter"/>
</dbReference>
<dbReference type="Pfam" id="PF21036">
    <property type="entry name" value="EryCIII-like_N"/>
    <property type="match status" value="1"/>
</dbReference>
<dbReference type="PANTHER" id="PTHR21661">
    <property type="entry name" value="EPOXIDE HYDROLASE 1-RELATED"/>
    <property type="match status" value="1"/>
</dbReference>
<name>A0A8J3C503_9ACTN</name>
<evidence type="ECO:0000313" key="9">
    <source>
        <dbReference type="Proteomes" id="UP000656042"/>
    </source>
</evidence>
<evidence type="ECO:0000256" key="2">
    <source>
        <dbReference type="ARBA" id="ARBA00022679"/>
    </source>
</evidence>
<feature type="domain" description="Epoxide hydrolase N-terminal" evidence="5">
    <location>
        <begin position="398"/>
        <end position="501"/>
    </location>
</feature>
<reference evidence="8" key="1">
    <citation type="journal article" date="2014" name="Int. J. Syst. Evol. Microbiol.">
        <title>Complete genome sequence of Corynebacterium casei LMG S-19264T (=DSM 44701T), isolated from a smear-ripened cheese.</title>
        <authorList>
            <consortium name="US DOE Joint Genome Institute (JGI-PGF)"/>
            <person name="Walter F."/>
            <person name="Albersmeier A."/>
            <person name="Kalinowski J."/>
            <person name="Ruckert C."/>
        </authorList>
    </citation>
    <scope>NUCLEOTIDE SEQUENCE</scope>
    <source>
        <strain evidence="8">CGMCC 4.7299</strain>
    </source>
</reference>
<accession>A0A8J3C503</accession>
<dbReference type="PRINTS" id="PR00412">
    <property type="entry name" value="EPOXHYDRLASE"/>
</dbReference>
<dbReference type="AlphaFoldDB" id="A0A8J3C503"/>
<sequence length="785" mass="85033">MTVKFVLTSLAVPSHLWTMIAPTARLLRSAGHEVAIATGSAMSADVARIGVSMISLESMLDHAQLADEPDLAREAGYDGRGGLLDPGATPGSAFGRFLAGVLAERAAAELIEKAADWPPDLVVRESLEFAGVLLAEHLGVPLVTLDIAPLAITRDPDILPWLNRSRAALGLPVTDDLSSVTNGRWAGWLPPDWKPSAPQPGDYRHYQAPGDDERSAVDPGGRPFVLAAFGSLVRQTVGADSSPMHRIVEALGGLACTAVVALGDNAAVASWTGPRPANVKLTGFADQRLLLRSCDLLVTHAGFGSLREALTVGVPMVALPLHSEQPENAQRLAELGVAVALDPADATPEEIRRACVTVMFDPRYRTAATKWHDKVAALPTAEAFVRDLETLAGGSEVKDFTIDIPGRVLDDLRGRLRAARLPDQLRGTRHSMGFDGAYLREILDYWADDFDWRVAEERLNRFANQTVRIAGTTLHFVHARSPHRQALPLLMLHGWPSSYVQMLDIIPMLTHPTSGRPSFDVIAVSLPGYGFSEIPKSPGMTFPAIADLLHRLMSEVLGYGRYGIRASDLGFGVANAIAAANPAVIVGIHASGTNPTLPAPLPDDLTEEERRFVADAQRWNANEMAYLQLQASKPQTLGAALNDSPAGLAAWIGEKFWRWTDNNGAIEDAIHRDAFLTNLTIYWATRTITSSIRLYYEAIRDPAGWQPAPVPIGYLMADGDMFPTPRSWVERQGPVAHWTTTARGGHFLEWEQPQTVAADLHGFFGALSPRLGSGRARLHEDRGYG</sequence>
<gene>
    <name evidence="8" type="ORF">GCM10012284_52630</name>
</gene>
<feature type="domain" description="Erythromycin biosynthesis protein CIII-like C-terminal" evidence="6">
    <location>
        <begin position="249"/>
        <end position="391"/>
    </location>
</feature>
<dbReference type="Gene3D" id="3.40.50.2000">
    <property type="entry name" value="Glycogen Phosphorylase B"/>
    <property type="match status" value="2"/>
</dbReference>
<keyword evidence="3" id="KW-0058">Aromatic hydrocarbons catabolism</keyword>
<evidence type="ECO:0000259" key="6">
    <source>
        <dbReference type="Pfam" id="PF06722"/>
    </source>
</evidence>
<dbReference type="InterPro" id="IPR048284">
    <property type="entry name" value="EryCIII-like_N"/>
</dbReference>
<evidence type="ECO:0000259" key="5">
    <source>
        <dbReference type="Pfam" id="PF06441"/>
    </source>
</evidence>
<dbReference type="SUPFAM" id="SSF53474">
    <property type="entry name" value="alpha/beta-Hydrolases"/>
    <property type="match status" value="1"/>
</dbReference>
<dbReference type="SUPFAM" id="SSF53756">
    <property type="entry name" value="UDP-Glycosyltransferase/glycogen phosphorylase"/>
    <property type="match status" value="1"/>
</dbReference>
<comment type="similarity">
    <text evidence="1">Belongs to the peptidase S33 family.</text>
</comment>
<dbReference type="InterPro" id="IPR010497">
    <property type="entry name" value="Epoxide_hydro_N"/>
</dbReference>
<dbReference type="PANTHER" id="PTHR21661:SF35">
    <property type="entry name" value="EPOXIDE HYDROLASE"/>
    <property type="match status" value="1"/>
</dbReference>
<dbReference type="Gene3D" id="3.40.50.1820">
    <property type="entry name" value="alpha/beta hydrolase"/>
    <property type="match status" value="1"/>
</dbReference>
<evidence type="ECO:0000256" key="1">
    <source>
        <dbReference type="ARBA" id="ARBA00010088"/>
    </source>
</evidence>
<feature type="domain" description="Erythromycin biosynthesis protein CIII-like N-terminal" evidence="7">
    <location>
        <begin position="27"/>
        <end position="146"/>
    </location>
</feature>
<keyword evidence="4" id="KW-0378">Hydrolase</keyword>
<dbReference type="CDD" id="cd03784">
    <property type="entry name" value="GT1_Gtf-like"/>
    <property type="match status" value="1"/>
</dbReference>
<dbReference type="GO" id="GO:0097176">
    <property type="term" value="P:epoxide metabolic process"/>
    <property type="evidence" value="ECO:0007669"/>
    <property type="project" value="TreeGrafter"/>
</dbReference>
<dbReference type="InterPro" id="IPR029058">
    <property type="entry name" value="AB_hydrolase_fold"/>
</dbReference>
<dbReference type="PROSITE" id="PS00375">
    <property type="entry name" value="UDPGT"/>
    <property type="match status" value="1"/>
</dbReference>
<dbReference type="Proteomes" id="UP000656042">
    <property type="component" value="Unassembled WGS sequence"/>
</dbReference>
<evidence type="ECO:0000259" key="7">
    <source>
        <dbReference type="Pfam" id="PF21036"/>
    </source>
</evidence>
<evidence type="ECO:0000256" key="3">
    <source>
        <dbReference type="ARBA" id="ARBA00022797"/>
    </source>
</evidence>
<evidence type="ECO:0000313" key="8">
    <source>
        <dbReference type="EMBL" id="GGL11354.1"/>
    </source>
</evidence>
<keyword evidence="2" id="KW-0808">Transferase</keyword>
<comment type="caution">
    <text evidence="8">The sequence shown here is derived from an EMBL/GenBank/DDBJ whole genome shotgun (WGS) entry which is preliminary data.</text>
</comment>
<proteinExistence type="inferred from homology"/>
<dbReference type="GO" id="GO:0008194">
    <property type="term" value="F:UDP-glycosyltransferase activity"/>
    <property type="evidence" value="ECO:0007669"/>
    <property type="project" value="InterPro"/>
</dbReference>
<organism evidence="8 9">
    <name type="scientific">Mangrovihabitans endophyticus</name>
    <dbReference type="NCBI Taxonomy" id="1751298"/>
    <lineage>
        <taxon>Bacteria</taxon>
        <taxon>Bacillati</taxon>
        <taxon>Actinomycetota</taxon>
        <taxon>Actinomycetes</taxon>
        <taxon>Micromonosporales</taxon>
        <taxon>Micromonosporaceae</taxon>
        <taxon>Mangrovihabitans</taxon>
    </lineage>
</organism>